<dbReference type="InterPro" id="IPR011856">
    <property type="entry name" value="tRNA_endonuc-like_dom_sf"/>
</dbReference>
<gene>
    <name evidence="2" type="ORF">SAMN05421769_2519</name>
</gene>
<evidence type="ECO:0000313" key="2">
    <source>
        <dbReference type="EMBL" id="SIO19183.1"/>
    </source>
</evidence>
<dbReference type="STRING" id="59733.SAMN05421769_2519"/>
<keyword evidence="2" id="KW-0378">Hydrolase</keyword>
<sequence>MLIMSHKKVRQIGLSNLSLTGNIYSAKGNEIVNFESSLERDYIHLLEYDTKVYKYYEQPLKIYYGNNQYYVPDFFVQYHSKDVKSELIEIKYINDLVENKEKYKLKFEAAQAFCSDNGLKFNIVTEEQIRYGHRLQNAKFLLGYRSPKVGFDDGLMTVLERVIESHKIVSIQETLDLAITCEEKKAELLYVLLHMLSKRYINFDETTKLTMDTLIFLE</sequence>
<dbReference type="Pfam" id="PF08722">
    <property type="entry name" value="Tn7_TnsA-like_N"/>
    <property type="match status" value="1"/>
</dbReference>
<dbReference type="EMBL" id="FSRQ01000002">
    <property type="protein sequence ID" value="SIO19183.1"/>
    <property type="molecule type" value="Genomic_DNA"/>
</dbReference>
<keyword evidence="3" id="KW-1185">Reference proteome</keyword>
<keyword evidence="2" id="KW-0255">Endonuclease</keyword>
<reference evidence="3" key="1">
    <citation type="submission" date="2016-12" db="EMBL/GenBank/DDBJ databases">
        <authorList>
            <person name="Varghese N."/>
            <person name="Submissions S."/>
        </authorList>
    </citation>
    <scope>NUCLEOTIDE SEQUENCE [LARGE SCALE GENOMIC DNA]</scope>
    <source>
        <strain evidence="3">DSM 16779</strain>
    </source>
</reference>
<dbReference type="GO" id="GO:0004519">
    <property type="term" value="F:endonuclease activity"/>
    <property type="evidence" value="ECO:0007669"/>
    <property type="project" value="UniProtKB-KW"/>
</dbReference>
<feature type="domain" description="TnsA endonuclease N-terminal" evidence="1">
    <location>
        <begin position="50"/>
        <end position="126"/>
    </location>
</feature>
<protein>
    <submittedName>
        <fullName evidence="2">TnsA endonuclease N terminal</fullName>
    </submittedName>
</protein>
<evidence type="ECO:0000313" key="3">
    <source>
        <dbReference type="Proteomes" id="UP000184782"/>
    </source>
</evidence>
<evidence type="ECO:0000259" key="1">
    <source>
        <dbReference type="Pfam" id="PF08722"/>
    </source>
</evidence>
<dbReference type="InterPro" id="IPR014833">
    <property type="entry name" value="TnsA_N"/>
</dbReference>
<accession>A0A1N6HHG9</accession>
<dbReference type="Proteomes" id="UP000184782">
    <property type="component" value="Unassembled WGS sequence"/>
</dbReference>
<organism evidence="2 3">
    <name type="scientific">Chryseobacterium scophthalmum</name>
    <dbReference type="NCBI Taxonomy" id="59733"/>
    <lineage>
        <taxon>Bacteria</taxon>
        <taxon>Pseudomonadati</taxon>
        <taxon>Bacteroidota</taxon>
        <taxon>Flavobacteriia</taxon>
        <taxon>Flavobacteriales</taxon>
        <taxon>Weeksellaceae</taxon>
        <taxon>Chryseobacterium group</taxon>
        <taxon>Chryseobacterium</taxon>
    </lineage>
</organism>
<dbReference type="AlphaFoldDB" id="A0A1N6HHG9"/>
<dbReference type="GO" id="GO:0003676">
    <property type="term" value="F:nucleic acid binding"/>
    <property type="evidence" value="ECO:0007669"/>
    <property type="project" value="InterPro"/>
</dbReference>
<proteinExistence type="predicted"/>
<name>A0A1N6HHG9_9FLAO</name>
<keyword evidence="2" id="KW-0540">Nuclease</keyword>
<dbReference type="Gene3D" id="3.40.1350.10">
    <property type="match status" value="1"/>
</dbReference>